<dbReference type="Pfam" id="PF01987">
    <property type="entry name" value="AIM24"/>
    <property type="match status" value="1"/>
</dbReference>
<keyword evidence="4" id="KW-1185">Reference proteome</keyword>
<gene>
    <name evidence="3" type="ORF">OKA05_25805</name>
</gene>
<reference evidence="3 4" key="1">
    <citation type="submission" date="2022-10" db="EMBL/GenBank/DDBJ databases">
        <title>Luteolibacter arcticus strain CCTCC AB 2014275, whole genome shotgun sequencing project.</title>
        <authorList>
            <person name="Zhao G."/>
            <person name="Shen L."/>
        </authorList>
    </citation>
    <scope>NUCLEOTIDE SEQUENCE [LARGE SCALE GENOMIC DNA]</scope>
    <source>
        <strain evidence="3 4">CCTCC AB 2014275</strain>
    </source>
</reference>
<proteinExistence type="predicted"/>
<feature type="region of interest" description="Disordered" evidence="1">
    <location>
        <begin position="1"/>
        <end position="23"/>
    </location>
</feature>
<dbReference type="PANTHER" id="PTHR43657">
    <property type="entry name" value="TRYPTOPHAN RNA-BINDING ATTENUATOR PROTEIN-LIKE PROTEIN"/>
    <property type="match status" value="1"/>
</dbReference>
<dbReference type="InterPro" id="IPR036983">
    <property type="entry name" value="AIM24_sf"/>
</dbReference>
<organism evidence="3 4">
    <name type="scientific">Luteolibacter arcticus</name>
    <dbReference type="NCBI Taxonomy" id="1581411"/>
    <lineage>
        <taxon>Bacteria</taxon>
        <taxon>Pseudomonadati</taxon>
        <taxon>Verrucomicrobiota</taxon>
        <taxon>Verrucomicrobiia</taxon>
        <taxon>Verrucomicrobiales</taxon>
        <taxon>Verrucomicrobiaceae</taxon>
        <taxon>Luteolibacter</taxon>
    </lineage>
</organism>
<dbReference type="InterPro" id="IPR025640">
    <property type="entry name" value="GYF_2"/>
</dbReference>
<dbReference type="PANTHER" id="PTHR43657:SF1">
    <property type="entry name" value="ALTERED INHERITANCE OF MITOCHONDRIA PROTEIN 24, MITOCHONDRIAL"/>
    <property type="match status" value="1"/>
</dbReference>
<evidence type="ECO:0000313" key="3">
    <source>
        <dbReference type="EMBL" id="MCW1926000.1"/>
    </source>
</evidence>
<feature type="domain" description="GYF" evidence="2">
    <location>
        <begin position="4"/>
        <end position="50"/>
    </location>
</feature>
<evidence type="ECO:0000256" key="1">
    <source>
        <dbReference type="SAM" id="MobiDB-lite"/>
    </source>
</evidence>
<evidence type="ECO:0000313" key="4">
    <source>
        <dbReference type="Proteomes" id="UP001320876"/>
    </source>
</evidence>
<protein>
    <submittedName>
        <fullName evidence="3">TIGR00266 family protein</fullName>
    </submittedName>
</protein>
<dbReference type="Pfam" id="PF14237">
    <property type="entry name" value="GYF_2"/>
    <property type="match status" value="1"/>
</dbReference>
<dbReference type="Proteomes" id="UP001320876">
    <property type="component" value="Unassembled WGS sequence"/>
</dbReference>
<feature type="compositionally biased region" description="Low complexity" evidence="1">
    <location>
        <begin position="8"/>
        <end position="17"/>
    </location>
</feature>
<name>A0ABT3GR89_9BACT</name>
<dbReference type="InterPro" id="IPR002838">
    <property type="entry name" value="AIM24"/>
</dbReference>
<evidence type="ECO:0000259" key="2">
    <source>
        <dbReference type="Pfam" id="PF14237"/>
    </source>
</evidence>
<sequence>MKTWHYHSASGSSASTSEENLTELVEGGTITPQTLMWTQGMSGWEPAAKVLPDLFQGPGMPPALPAGSPPPMRGKRSHEIDYEIIGESIQMVEIELDPGETVIAEGGAMNYMEDGIAFETKMGDGSTPDQGFMGKLMAVGKRALTGESIFMTHFTNRVSGKKRVTFAAPYPGTVVPVDLSQHGGELLCQKDAFLCAAMGTQLGIAFNKKLGAGLFGGEGFILQRLNGDGLAFVHAGGTVVRKELNGEKLFVDTGCLVAFTKGISYDIQRAGNLKSMVFGGEGLFLATLQGHGTVWLQSMPFARLAQRIVSGYASGREQGSALGGLGNLFGD</sequence>
<comment type="caution">
    <text evidence="3">The sequence shown here is derived from an EMBL/GenBank/DDBJ whole genome shotgun (WGS) entry which is preliminary data.</text>
</comment>
<dbReference type="Gene3D" id="3.60.160.10">
    <property type="entry name" value="Mitochondrial biogenesis AIM24"/>
    <property type="match status" value="1"/>
</dbReference>
<dbReference type="NCBIfam" id="TIGR00266">
    <property type="entry name" value="TIGR00266 family protein"/>
    <property type="match status" value="1"/>
</dbReference>
<dbReference type="InterPro" id="IPR016031">
    <property type="entry name" value="Trp_RNA-bd_attenuator-like_dom"/>
</dbReference>
<dbReference type="SUPFAM" id="SSF51219">
    <property type="entry name" value="TRAP-like"/>
    <property type="match status" value="1"/>
</dbReference>
<accession>A0ABT3GR89</accession>
<dbReference type="EMBL" id="JAPDDT010000019">
    <property type="protein sequence ID" value="MCW1926000.1"/>
    <property type="molecule type" value="Genomic_DNA"/>
</dbReference>